<dbReference type="GO" id="GO:0015078">
    <property type="term" value="F:proton transmembrane transporter activity"/>
    <property type="evidence" value="ECO:0007669"/>
    <property type="project" value="InterPro"/>
</dbReference>
<evidence type="ECO:0000256" key="2">
    <source>
        <dbReference type="ARBA" id="ARBA00008892"/>
    </source>
</evidence>
<keyword evidence="7 12" id="KW-0375">Hydrogen ion transport</keyword>
<dbReference type="InterPro" id="IPR001421">
    <property type="entry name" value="ATP8_metazoa"/>
</dbReference>
<evidence type="ECO:0000256" key="8">
    <source>
        <dbReference type="ARBA" id="ARBA00022989"/>
    </source>
</evidence>
<protein>
    <recommendedName>
        <fullName evidence="12">ATP synthase complex subunit 8</fullName>
    </recommendedName>
</protein>
<name>A0A346RJ16_9CUCU</name>
<evidence type="ECO:0000256" key="1">
    <source>
        <dbReference type="ARBA" id="ARBA00004304"/>
    </source>
</evidence>
<dbReference type="GO" id="GO:0015986">
    <property type="term" value="P:proton motive force-driven ATP synthesis"/>
    <property type="evidence" value="ECO:0007669"/>
    <property type="project" value="InterPro"/>
</dbReference>
<organism evidence="14">
    <name type="scientific">Curculionoidea sp. 26 KM-2017</name>
    <dbReference type="NCBI Taxonomy" id="2219410"/>
    <lineage>
        <taxon>Eukaryota</taxon>
        <taxon>Metazoa</taxon>
        <taxon>Ecdysozoa</taxon>
        <taxon>Arthropoda</taxon>
        <taxon>Hexapoda</taxon>
        <taxon>Insecta</taxon>
        <taxon>Pterygota</taxon>
        <taxon>Neoptera</taxon>
        <taxon>Endopterygota</taxon>
        <taxon>Coleoptera</taxon>
        <taxon>Polyphaga</taxon>
        <taxon>Cucujiformia</taxon>
    </lineage>
</organism>
<comment type="subcellular location">
    <subcellularLocation>
        <location evidence="1 12">Mitochondrion membrane</location>
        <topology evidence="1 12">Single-pass membrane protein</topology>
    </subcellularLocation>
</comment>
<feature type="transmembrane region" description="Helical" evidence="13">
    <location>
        <begin position="12"/>
        <end position="33"/>
    </location>
</feature>
<evidence type="ECO:0000256" key="5">
    <source>
        <dbReference type="ARBA" id="ARBA00022547"/>
    </source>
</evidence>
<comment type="subunit">
    <text evidence="3">F-type ATPases have 2 components, CF(1) - the catalytic core - and CF(0) - the membrane proton channel.</text>
</comment>
<reference evidence="14" key="1">
    <citation type="journal article" date="2018" name="J. ISSAAS">
        <title>The contribution of mitochondrial metagenomics to large-scale data mining and phylogenetic analysis of Coleoptera.</title>
        <authorList>
            <person name="Miller K."/>
            <person name="Linard B."/>
            <person name="Motyka M."/>
            <person name="Bocek M."/>
            <person name="Vogler A.P."/>
        </authorList>
    </citation>
    <scope>NUCLEOTIDE SEQUENCE</scope>
</reference>
<evidence type="ECO:0000313" key="14">
    <source>
        <dbReference type="EMBL" id="AXS66063.1"/>
    </source>
</evidence>
<evidence type="ECO:0000256" key="11">
    <source>
        <dbReference type="ARBA" id="ARBA00023136"/>
    </source>
</evidence>
<evidence type="ECO:0000256" key="10">
    <source>
        <dbReference type="ARBA" id="ARBA00023128"/>
    </source>
</evidence>
<geneLocation type="mitochondrion" evidence="14"/>
<dbReference type="GO" id="GO:0031966">
    <property type="term" value="C:mitochondrial membrane"/>
    <property type="evidence" value="ECO:0007669"/>
    <property type="project" value="UniProtKB-SubCell"/>
</dbReference>
<evidence type="ECO:0000256" key="6">
    <source>
        <dbReference type="ARBA" id="ARBA00022692"/>
    </source>
</evidence>
<evidence type="ECO:0000256" key="7">
    <source>
        <dbReference type="ARBA" id="ARBA00022781"/>
    </source>
</evidence>
<evidence type="ECO:0000256" key="13">
    <source>
        <dbReference type="SAM" id="Phobius"/>
    </source>
</evidence>
<dbReference type="Pfam" id="PF00895">
    <property type="entry name" value="ATP-synt_8"/>
    <property type="match status" value="1"/>
</dbReference>
<evidence type="ECO:0000256" key="4">
    <source>
        <dbReference type="ARBA" id="ARBA00022448"/>
    </source>
</evidence>
<sequence>MPQMSPLNWLSLFSFFFFIFLLFNIFNYFSFLYKPLKSFNKTPTINKLTWKW</sequence>
<dbReference type="GO" id="GO:0045259">
    <property type="term" value="C:proton-transporting ATP synthase complex"/>
    <property type="evidence" value="ECO:0007669"/>
    <property type="project" value="UniProtKB-KW"/>
</dbReference>
<comment type="similarity">
    <text evidence="2 12">Belongs to the ATPase protein 8 family.</text>
</comment>
<keyword evidence="9 12" id="KW-0406">Ion transport</keyword>
<evidence type="ECO:0000256" key="12">
    <source>
        <dbReference type="RuleBase" id="RU003661"/>
    </source>
</evidence>
<dbReference type="EMBL" id="MG193467">
    <property type="protein sequence ID" value="AXS66063.1"/>
    <property type="molecule type" value="Genomic_DNA"/>
</dbReference>
<proteinExistence type="inferred from homology"/>
<keyword evidence="4 12" id="KW-0813">Transport</keyword>
<gene>
    <name evidence="14" type="primary">atp8</name>
</gene>
<keyword evidence="8 13" id="KW-1133">Transmembrane helix</keyword>
<keyword evidence="5 12" id="KW-0138">CF(0)</keyword>
<keyword evidence="10 12" id="KW-0496">Mitochondrion</keyword>
<accession>A0A346RJ16</accession>
<evidence type="ECO:0000256" key="3">
    <source>
        <dbReference type="ARBA" id="ARBA00011291"/>
    </source>
</evidence>
<keyword evidence="6 12" id="KW-0812">Transmembrane</keyword>
<keyword evidence="11 13" id="KW-0472">Membrane</keyword>
<evidence type="ECO:0000256" key="9">
    <source>
        <dbReference type="ARBA" id="ARBA00023065"/>
    </source>
</evidence>
<dbReference type="AlphaFoldDB" id="A0A346RJ16"/>